<dbReference type="Proteomes" id="UP000008068">
    <property type="component" value="Unassembled WGS sequence"/>
</dbReference>
<dbReference type="InterPro" id="IPR040161">
    <property type="entry name" value="FB224"/>
</dbReference>
<organism evidence="4">
    <name type="scientific">Caenorhabditis brenneri</name>
    <name type="common">Nematode worm</name>
    <dbReference type="NCBI Taxonomy" id="135651"/>
    <lineage>
        <taxon>Eukaryota</taxon>
        <taxon>Metazoa</taxon>
        <taxon>Ecdysozoa</taxon>
        <taxon>Nematoda</taxon>
        <taxon>Chromadorea</taxon>
        <taxon>Rhabditida</taxon>
        <taxon>Rhabditina</taxon>
        <taxon>Rhabditomorpha</taxon>
        <taxon>Rhabditoidea</taxon>
        <taxon>Rhabditidae</taxon>
        <taxon>Peloderinae</taxon>
        <taxon>Caenorhabditis</taxon>
    </lineage>
</organism>
<dbReference type="GO" id="GO:0045087">
    <property type="term" value="P:innate immune response"/>
    <property type="evidence" value="ECO:0007669"/>
    <property type="project" value="TreeGrafter"/>
</dbReference>
<sequence length="127" mass="15005">MTVIRQEQAVKILKMIDPKLLKLVSIHGKTLNPMIRMKCDELEKLEQWKKAEKLELWRFNFGPPIEKLMNFEEVEVFFEMVSMNDVLEVKKVGGCYSSSYMNVRMLYSFIVITYELIFICLLESSNI</sequence>
<dbReference type="Pfam" id="PF01827">
    <property type="entry name" value="FTH"/>
    <property type="match status" value="1"/>
</dbReference>
<evidence type="ECO:0000313" key="4">
    <source>
        <dbReference type="Proteomes" id="UP000008068"/>
    </source>
</evidence>
<accession>G0NSY5</accession>
<keyword evidence="4" id="KW-1185">Reference proteome</keyword>
<keyword evidence="1" id="KW-0812">Transmembrane</keyword>
<proteinExistence type="predicted"/>
<dbReference type="PANTHER" id="PTHR23015">
    <property type="entry name" value="UNCHARACTERIZED C.ELEGANS PROTEIN"/>
    <property type="match status" value="1"/>
</dbReference>
<keyword evidence="1" id="KW-0472">Membrane</keyword>
<dbReference type="AlphaFoldDB" id="G0NSY5"/>
<feature type="transmembrane region" description="Helical" evidence="1">
    <location>
        <begin position="105"/>
        <end position="122"/>
    </location>
</feature>
<feature type="domain" description="DUF38" evidence="2">
    <location>
        <begin position="4"/>
        <end position="92"/>
    </location>
</feature>
<dbReference type="InterPro" id="IPR002900">
    <property type="entry name" value="DUF38/FTH_CAE_spp"/>
</dbReference>
<reference evidence="4" key="1">
    <citation type="submission" date="2011-07" db="EMBL/GenBank/DDBJ databases">
        <authorList>
            <consortium name="Caenorhabditis brenneri Sequencing and Analysis Consortium"/>
            <person name="Wilson R.K."/>
        </authorList>
    </citation>
    <scope>NUCLEOTIDE SEQUENCE [LARGE SCALE GENOMIC DNA]</scope>
    <source>
        <strain evidence="4">PB2801</strain>
    </source>
</reference>
<gene>
    <name evidence="3" type="ORF">CAEBREN_22484</name>
</gene>
<dbReference type="PANTHER" id="PTHR23015:SF4">
    <property type="entry name" value="DUF38 DOMAIN-CONTAINING PROTEIN-RELATED"/>
    <property type="match status" value="1"/>
</dbReference>
<dbReference type="HOGENOM" id="CLU_1972426_0_0_1"/>
<keyword evidence="1" id="KW-1133">Transmembrane helix</keyword>
<name>G0NSY5_CAEBE</name>
<dbReference type="InParanoid" id="G0NSY5"/>
<protein>
    <recommendedName>
        <fullName evidence="2">DUF38 domain-containing protein</fullName>
    </recommendedName>
</protein>
<evidence type="ECO:0000259" key="2">
    <source>
        <dbReference type="Pfam" id="PF01827"/>
    </source>
</evidence>
<evidence type="ECO:0000313" key="3">
    <source>
        <dbReference type="EMBL" id="EGT36991.1"/>
    </source>
</evidence>
<evidence type="ECO:0000256" key="1">
    <source>
        <dbReference type="SAM" id="Phobius"/>
    </source>
</evidence>
<dbReference type="EMBL" id="GL379941">
    <property type="protein sequence ID" value="EGT36991.1"/>
    <property type="molecule type" value="Genomic_DNA"/>
</dbReference>